<sequence length="218" mass="22623">MTTSVFQQPDFTTMDAATYKNSIDNSVAVLAETGLAFAPHEMATPGAGITLEAATLPNGTVIAAQDIVGIGAPSVNPRIDRIWFDANSGTVKRQVGTEAASPVPPAVQFGGVLIAQIYLAVPTGPFSITNDMIIDERSFVQTPIASFSGGYMQIVDGDGLLRILIGRGGFDNRVIVRLHTSGTDSKLEIQDSGGGAIMSLDGAGNLKTKGTITPSTTP</sequence>
<accession>A0AAU6W0T3</accession>
<proteinExistence type="predicted"/>
<gene>
    <name evidence="1" type="ORF">Pavpe01_00043</name>
</gene>
<evidence type="ECO:0000313" key="1">
    <source>
        <dbReference type="EMBL" id="XAI69955.1"/>
    </source>
</evidence>
<name>A0AAU6W0T3_9VIRU</name>
<protein>
    <submittedName>
        <fullName evidence="1">Uncharacterized protein</fullName>
    </submittedName>
</protein>
<organism evidence="1">
    <name type="scientific">Pseudomonas phage Pavpe01</name>
    <dbReference type="NCBI Taxonomy" id="3138545"/>
    <lineage>
        <taxon>Viruses</taxon>
    </lineage>
</organism>
<dbReference type="EMBL" id="PP179316">
    <property type="protein sequence ID" value="XAI69955.1"/>
    <property type="molecule type" value="Genomic_DNA"/>
</dbReference>
<reference evidence="1" key="1">
    <citation type="journal article" date="2024" name="J. Gen. Virol.">
        <title>Novel phages of Pseudomonas syringae unveil numerous potential auxiliary metabolic genes.</title>
        <authorList>
            <person name="Feltin C."/>
            <person name="Garneau J.R."/>
            <person name="Morris C.E."/>
            <person name="Berard A."/>
            <person name="Torres-Barcelo C."/>
        </authorList>
    </citation>
    <scope>NUCLEOTIDE SEQUENCE</scope>
</reference>